<organism evidence="4 5">
    <name type="scientific">Brevibacterium yomogidense</name>
    <dbReference type="NCBI Taxonomy" id="946573"/>
    <lineage>
        <taxon>Bacteria</taxon>
        <taxon>Bacillati</taxon>
        <taxon>Actinomycetota</taxon>
        <taxon>Actinomycetes</taxon>
        <taxon>Micrococcales</taxon>
        <taxon>Brevibacteriaceae</taxon>
        <taxon>Brevibacterium</taxon>
    </lineage>
</organism>
<dbReference type="PROSITE" id="PS50937">
    <property type="entry name" value="HTH_MERR_2"/>
    <property type="match status" value="1"/>
</dbReference>
<dbReference type="PANTHER" id="PTHR30204">
    <property type="entry name" value="REDOX-CYCLING DRUG-SENSING TRANSCRIPTIONAL ACTIVATOR SOXR"/>
    <property type="match status" value="1"/>
</dbReference>
<dbReference type="CDD" id="cd00592">
    <property type="entry name" value="HTH_MerR-like"/>
    <property type="match status" value="1"/>
</dbReference>
<reference evidence="5" key="1">
    <citation type="submission" date="2017-02" db="EMBL/GenBank/DDBJ databases">
        <authorList>
            <person name="Dridi B."/>
        </authorList>
    </citation>
    <scope>NUCLEOTIDE SEQUENCE [LARGE SCALE GENOMIC DNA]</scope>
    <source>
        <strain evidence="5">B Co 03.10</strain>
    </source>
</reference>
<evidence type="ECO:0000259" key="3">
    <source>
        <dbReference type="PROSITE" id="PS50937"/>
    </source>
</evidence>
<dbReference type="GO" id="GO:0003677">
    <property type="term" value="F:DNA binding"/>
    <property type="evidence" value="ECO:0007669"/>
    <property type="project" value="UniProtKB-KW"/>
</dbReference>
<evidence type="ECO:0000256" key="2">
    <source>
        <dbReference type="SAM" id="Coils"/>
    </source>
</evidence>
<dbReference type="InterPro" id="IPR000551">
    <property type="entry name" value="MerR-type_HTH_dom"/>
</dbReference>
<dbReference type="SMART" id="SM00422">
    <property type="entry name" value="HTH_MERR"/>
    <property type="match status" value="1"/>
</dbReference>
<protein>
    <submittedName>
        <fullName evidence="4">Putative MerR-family transcriptional regulator</fullName>
    </submittedName>
</protein>
<keyword evidence="1" id="KW-0238">DNA-binding</keyword>
<dbReference type="SUPFAM" id="SSF46955">
    <property type="entry name" value="Putative DNA-binding domain"/>
    <property type="match status" value="1"/>
</dbReference>
<dbReference type="PANTHER" id="PTHR30204:SF93">
    <property type="entry name" value="HTH MERR-TYPE DOMAIN-CONTAINING PROTEIN"/>
    <property type="match status" value="1"/>
</dbReference>
<accession>A0A1X6XJL0</accession>
<dbReference type="Gene3D" id="1.10.1660.10">
    <property type="match status" value="1"/>
</dbReference>
<keyword evidence="5" id="KW-1185">Reference proteome</keyword>
<proteinExistence type="predicted"/>
<feature type="domain" description="HTH merR-type" evidence="3">
    <location>
        <begin position="1"/>
        <end position="69"/>
    </location>
</feature>
<evidence type="ECO:0000256" key="1">
    <source>
        <dbReference type="ARBA" id="ARBA00023125"/>
    </source>
</evidence>
<keyword evidence="2" id="KW-0175">Coiled coil</keyword>
<dbReference type="InterPro" id="IPR009061">
    <property type="entry name" value="DNA-bd_dom_put_sf"/>
</dbReference>
<dbReference type="Pfam" id="PF00376">
    <property type="entry name" value="MerR"/>
    <property type="match status" value="1"/>
</dbReference>
<gene>
    <name evidence="4" type="ORF">FM105_10820</name>
</gene>
<evidence type="ECO:0000313" key="5">
    <source>
        <dbReference type="Proteomes" id="UP000196581"/>
    </source>
</evidence>
<dbReference type="RefSeq" id="WP_087008035.1">
    <property type="nucleotide sequence ID" value="NZ_FWFF01000017.1"/>
</dbReference>
<dbReference type="AlphaFoldDB" id="A0A1X6XJL0"/>
<evidence type="ECO:0000313" key="4">
    <source>
        <dbReference type="EMBL" id="SLM99323.1"/>
    </source>
</evidence>
<dbReference type="EMBL" id="FWFF01000017">
    <property type="protein sequence ID" value="SLM99323.1"/>
    <property type="molecule type" value="Genomic_DNA"/>
</dbReference>
<sequence length="255" mass="28461">MRIGEVAQLVGVTTRTVRHYHRIGVIPEPARRDNGYRDYGLRDAILLMRAVRLAELGLSLDEVAAALRDDDMRELPDILQDLDDDLARQERELRTKRDALRNLRHRIQSASDDHSSDAFLPDHARTLFASLQMHGAGTKSLEVDRQIMSVLPEDAVQEWADAMSGVADDPAAAAQMADIYRRFDDLGQGDAAEQTDDPRVRRLARDLLAAVPEPLRRQFHEAPEGEVPVLDAVADELSAAQASVIRHLLALRSPE</sequence>
<feature type="coiled-coil region" evidence="2">
    <location>
        <begin position="79"/>
        <end position="113"/>
    </location>
</feature>
<dbReference type="GO" id="GO:0003700">
    <property type="term" value="F:DNA-binding transcription factor activity"/>
    <property type="evidence" value="ECO:0007669"/>
    <property type="project" value="InterPro"/>
</dbReference>
<dbReference type="Proteomes" id="UP000196581">
    <property type="component" value="Unassembled WGS sequence"/>
</dbReference>
<dbReference type="InterPro" id="IPR047057">
    <property type="entry name" value="MerR_fam"/>
</dbReference>
<name>A0A1X6XJL0_9MICO</name>